<dbReference type="Proteomes" id="UP001242732">
    <property type="component" value="Chromosome"/>
</dbReference>
<keyword evidence="2" id="KW-1185">Reference proteome</keyword>
<sequence length="118" mass="13421">MNSPEAQSVAVIFEMDAREQIMKLAGSMPVWAIESTTNAKAIDDARQQYHSPLTIFFAHPGESRMDMFSRVLFDVDEHHQCGTFDVYGASERDIDPAAVTELNIHRVRETDYGFQLIR</sequence>
<accession>A0ABY9ARH6</accession>
<name>A0ABY9ARH6_PARCI</name>
<protein>
    <submittedName>
        <fullName evidence="1">Uncharacterized protein</fullName>
    </submittedName>
</protein>
<reference evidence="1 2" key="1">
    <citation type="submission" date="2023-06" db="EMBL/GenBank/DDBJ databases">
        <authorList>
            <person name="Ham H."/>
            <person name="Park D.S."/>
        </authorList>
    </citation>
    <scope>NUCLEOTIDE SEQUENCE [LARGE SCALE GENOMIC DNA]</scope>
    <source>
        <strain evidence="1 2">KACC 17005</strain>
    </source>
</reference>
<evidence type="ECO:0000313" key="1">
    <source>
        <dbReference type="EMBL" id="WIY49516.1"/>
    </source>
</evidence>
<gene>
    <name evidence="1" type="ORF">QRO08_02810</name>
</gene>
<dbReference type="EMBL" id="CP127363">
    <property type="protein sequence ID" value="WIY49516.1"/>
    <property type="molecule type" value="Genomic_DNA"/>
</dbReference>
<evidence type="ECO:0000313" key="2">
    <source>
        <dbReference type="Proteomes" id="UP001242732"/>
    </source>
</evidence>
<dbReference type="RefSeq" id="WP_011797299.1">
    <property type="nucleotide sequence ID" value="NZ_CP023687.1"/>
</dbReference>
<organism evidence="1 2">
    <name type="scientific">Paracidovorax citrulli</name>
    <name type="common">Acidovorax citrulli</name>
    <dbReference type="NCBI Taxonomy" id="80869"/>
    <lineage>
        <taxon>Bacteria</taxon>
        <taxon>Pseudomonadati</taxon>
        <taxon>Pseudomonadota</taxon>
        <taxon>Betaproteobacteria</taxon>
        <taxon>Burkholderiales</taxon>
        <taxon>Comamonadaceae</taxon>
        <taxon>Paracidovorax</taxon>
    </lineage>
</organism>
<proteinExistence type="predicted"/>